<dbReference type="EMBL" id="CAJNOQ010004321">
    <property type="protein sequence ID" value="CAF1054137.1"/>
    <property type="molecule type" value="Genomic_DNA"/>
</dbReference>
<dbReference type="Gene3D" id="3.30.720.50">
    <property type="match status" value="1"/>
</dbReference>
<dbReference type="InterPro" id="IPR004170">
    <property type="entry name" value="WWE_dom"/>
</dbReference>
<dbReference type="Gene3D" id="3.90.176.10">
    <property type="entry name" value="Toxin ADP-ribosyltransferase, Chain A, domain 1"/>
    <property type="match status" value="1"/>
</dbReference>
<dbReference type="PROSITE" id="PS51996">
    <property type="entry name" value="TR_MART"/>
    <property type="match status" value="1"/>
</dbReference>
<keyword evidence="4" id="KW-1185">Reference proteome</keyword>
<dbReference type="AlphaFoldDB" id="A0A814KPM3"/>
<dbReference type="SUPFAM" id="SSF56399">
    <property type="entry name" value="ADP-ribosylation"/>
    <property type="match status" value="1"/>
</dbReference>
<name>A0A814KPM3_9BILA</name>
<evidence type="ECO:0000313" key="2">
    <source>
        <dbReference type="EMBL" id="CAF1054137.1"/>
    </source>
</evidence>
<dbReference type="SUPFAM" id="SSF117839">
    <property type="entry name" value="WWE domain"/>
    <property type="match status" value="1"/>
</dbReference>
<dbReference type="GO" id="GO:0008270">
    <property type="term" value="F:zinc ion binding"/>
    <property type="evidence" value="ECO:0007669"/>
    <property type="project" value="InterPro"/>
</dbReference>
<organism evidence="2 4">
    <name type="scientific">Didymodactylos carnosus</name>
    <dbReference type="NCBI Taxonomy" id="1234261"/>
    <lineage>
        <taxon>Eukaryota</taxon>
        <taxon>Metazoa</taxon>
        <taxon>Spiralia</taxon>
        <taxon>Gnathifera</taxon>
        <taxon>Rotifera</taxon>
        <taxon>Eurotatoria</taxon>
        <taxon>Bdelloidea</taxon>
        <taxon>Philodinida</taxon>
        <taxon>Philodinidae</taxon>
        <taxon>Didymodactylos</taxon>
    </lineage>
</organism>
<dbReference type="InterPro" id="IPR003540">
    <property type="entry name" value="ADP-ribosyltransferase"/>
</dbReference>
<gene>
    <name evidence="2" type="ORF">GPM918_LOCUS16440</name>
    <name evidence="3" type="ORF">SRO942_LOCUS16440</name>
</gene>
<dbReference type="SMART" id="SM00678">
    <property type="entry name" value="WWE"/>
    <property type="match status" value="1"/>
</dbReference>
<sequence length="415" mass="48139">MTCPMILRLKQRIAAEQLFIPSVFLPDYTNGKIMVEESNGIPTVVWYWQSNENPWLETETPVWTSYSSDCSDLIEYAFNSNKNQIKINSNYIVDLKENVQVNVNDNSKQRPVKRCLTLDECKKSVRTNMFCEQSPLLRSLDEDTMYHGSKYITDWFINFTRGKLKIDSIHSIVQATIDGILEEGRNEGKEDEAEEMVNELSKYKNCKGIDELLLCCAKLYTKDAFLFRSVNKALGSDDRTKFHTLGPFCYLLYNYTGHGTKRTASKSSISQFVDKLFEVKLKKHLNDTILVYRGGSLSDTLLQKYQRAVGHGHWKWPTFVSTRRCIINTSVNRQVAEAFVKNYLHIIEIRNSYTGEHGVDISEISYYKDEEEVLLRPGIRFTVEKEEIEVDPVSKEKKHLFYIKIVQSYIADLRK</sequence>
<evidence type="ECO:0000313" key="4">
    <source>
        <dbReference type="Proteomes" id="UP000663829"/>
    </source>
</evidence>
<dbReference type="Pfam" id="PF03496">
    <property type="entry name" value="ADPrib_exo_Tox"/>
    <property type="match status" value="1"/>
</dbReference>
<dbReference type="InterPro" id="IPR018123">
    <property type="entry name" value="WWE-dom_subgr"/>
</dbReference>
<reference evidence="2" key="1">
    <citation type="submission" date="2021-02" db="EMBL/GenBank/DDBJ databases">
        <authorList>
            <person name="Nowell W R."/>
        </authorList>
    </citation>
    <scope>NUCLEOTIDE SEQUENCE</scope>
</reference>
<evidence type="ECO:0000313" key="3">
    <source>
        <dbReference type="EMBL" id="CAF3823360.1"/>
    </source>
</evidence>
<dbReference type="GO" id="GO:0005576">
    <property type="term" value="C:extracellular region"/>
    <property type="evidence" value="ECO:0007669"/>
    <property type="project" value="InterPro"/>
</dbReference>
<dbReference type="PROSITE" id="PS50918">
    <property type="entry name" value="WWE"/>
    <property type="match status" value="1"/>
</dbReference>
<protein>
    <recommendedName>
        <fullName evidence="1">WWE domain-containing protein</fullName>
    </recommendedName>
</protein>
<dbReference type="InterPro" id="IPR037197">
    <property type="entry name" value="WWE_dom_sf"/>
</dbReference>
<evidence type="ECO:0000259" key="1">
    <source>
        <dbReference type="PROSITE" id="PS50918"/>
    </source>
</evidence>
<dbReference type="Proteomes" id="UP000663829">
    <property type="component" value="Unassembled WGS sequence"/>
</dbReference>
<dbReference type="Pfam" id="PF02825">
    <property type="entry name" value="WWE"/>
    <property type="match status" value="1"/>
</dbReference>
<dbReference type="Proteomes" id="UP000681722">
    <property type="component" value="Unassembled WGS sequence"/>
</dbReference>
<dbReference type="OrthoDB" id="423533at2759"/>
<dbReference type="EMBL" id="CAJOBC010004321">
    <property type="protein sequence ID" value="CAF3823360.1"/>
    <property type="molecule type" value="Genomic_DNA"/>
</dbReference>
<feature type="domain" description="WWE" evidence="1">
    <location>
        <begin position="32"/>
        <end position="114"/>
    </location>
</feature>
<accession>A0A814KPM3</accession>
<comment type="caution">
    <text evidence="2">The sequence shown here is derived from an EMBL/GenBank/DDBJ whole genome shotgun (WGS) entry which is preliminary data.</text>
</comment>
<proteinExistence type="predicted"/>